<dbReference type="Proteomes" id="UP000603453">
    <property type="component" value="Unassembled WGS sequence"/>
</dbReference>
<organism evidence="2 3">
    <name type="scientific">Mucor saturninus</name>
    <dbReference type="NCBI Taxonomy" id="64648"/>
    <lineage>
        <taxon>Eukaryota</taxon>
        <taxon>Fungi</taxon>
        <taxon>Fungi incertae sedis</taxon>
        <taxon>Mucoromycota</taxon>
        <taxon>Mucoromycotina</taxon>
        <taxon>Mucoromycetes</taxon>
        <taxon>Mucorales</taxon>
        <taxon>Mucorineae</taxon>
        <taxon>Mucoraceae</taxon>
        <taxon>Mucor</taxon>
    </lineage>
</organism>
<name>A0A8H7R770_9FUNG</name>
<comment type="caution">
    <text evidence="2">The sequence shown here is derived from an EMBL/GenBank/DDBJ whole genome shotgun (WGS) entry which is preliminary data.</text>
</comment>
<evidence type="ECO:0000256" key="1">
    <source>
        <dbReference type="SAM" id="SignalP"/>
    </source>
</evidence>
<gene>
    <name evidence="2" type="ORF">INT47_002244</name>
</gene>
<keyword evidence="3" id="KW-1185">Reference proteome</keyword>
<keyword evidence="1" id="KW-0732">Signal</keyword>
<feature type="chain" id="PRO_5034569085" evidence="1">
    <location>
        <begin position="18"/>
        <end position="110"/>
    </location>
</feature>
<evidence type="ECO:0000313" key="3">
    <source>
        <dbReference type="Proteomes" id="UP000603453"/>
    </source>
</evidence>
<evidence type="ECO:0000313" key="2">
    <source>
        <dbReference type="EMBL" id="KAG2205150.1"/>
    </source>
</evidence>
<protein>
    <submittedName>
        <fullName evidence="2">Uncharacterized protein</fullName>
    </submittedName>
</protein>
<sequence length="110" mass="11676">MVKFILLLSTLITAVVAKLTYPTDGTVWKVGEPVSVTFAPGQPAETVNMYFSHDRSIVIGSGPISEGGSFEFIVPPNAVNPAGGPAELVVIHRVDLHLYSVDTIAIQIEG</sequence>
<dbReference type="OrthoDB" id="2387215at2759"/>
<reference evidence="2" key="1">
    <citation type="submission" date="2020-12" db="EMBL/GenBank/DDBJ databases">
        <title>Metabolic potential, ecology and presence of endohyphal bacteria is reflected in genomic diversity of Mucoromycotina.</title>
        <authorList>
            <person name="Muszewska A."/>
            <person name="Okrasinska A."/>
            <person name="Steczkiewicz K."/>
            <person name="Drgas O."/>
            <person name="Orlowska M."/>
            <person name="Perlinska-Lenart U."/>
            <person name="Aleksandrzak-Piekarczyk T."/>
            <person name="Szatraj K."/>
            <person name="Zielenkiewicz U."/>
            <person name="Pilsyk S."/>
            <person name="Malc E."/>
            <person name="Mieczkowski P."/>
            <person name="Kruszewska J.S."/>
            <person name="Biernat P."/>
            <person name="Pawlowska J."/>
        </authorList>
    </citation>
    <scope>NUCLEOTIDE SEQUENCE</scope>
    <source>
        <strain evidence="2">WA0000017839</strain>
    </source>
</reference>
<proteinExistence type="predicted"/>
<feature type="signal peptide" evidence="1">
    <location>
        <begin position="1"/>
        <end position="17"/>
    </location>
</feature>
<dbReference type="EMBL" id="JAEPRD010000039">
    <property type="protein sequence ID" value="KAG2205150.1"/>
    <property type="molecule type" value="Genomic_DNA"/>
</dbReference>
<dbReference type="AlphaFoldDB" id="A0A8H7R770"/>
<accession>A0A8H7R770</accession>